<dbReference type="Proteomes" id="UP000178109">
    <property type="component" value="Unassembled WGS sequence"/>
</dbReference>
<sequence length="412" mass="44757">MSHRLKLFLEVSGFLIIVALAGWGIWALFFRAPGAPIIPGQEVPPEQGGLPPIGQAGERNLAAEGVSLLEPEPPAAVSEPDVVARGGRTQVDALTESRAEFSALFGNGFNYYNEDDGRFYRLSSSGGEPVLLSDEVFNSVENVTWSPAGNQAVLEFPDGSNIFYDFKTKERATLPRRAQDFSFSGSGEALAYEYIGEGVDDRWIVVSQPNGEGQELIQSLGDEARNTQIAWSPDNQVVAMYREPTSALGEEVFFIGLNNENFLSLQTNGLGFKGQWSPAGEQILYSVFSAKTNFNPALHIAGAQGDNIGAANRSLKIATWPDKCAFADETLLYCAVPQGLPQGSGLYPELAASTPDAIYKIDLQSNLASLVAMPESGANPSFNVDKLMISENSRELYFTDRVTGQLRRLRLR</sequence>
<evidence type="ECO:0008006" key="4">
    <source>
        <dbReference type="Google" id="ProtNLM"/>
    </source>
</evidence>
<keyword evidence="1" id="KW-0472">Membrane</keyword>
<organism evidence="2 3">
    <name type="scientific">Candidatus Komeilibacteria bacterium RIFCSPLOWO2_02_FULL_48_11</name>
    <dbReference type="NCBI Taxonomy" id="1798553"/>
    <lineage>
        <taxon>Bacteria</taxon>
        <taxon>Candidatus Komeiliibacteriota</taxon>
    </lineage>
</organism>
<reference evidence="2 3" key="1">
    <citation type="journal article" date="2016" name="Nat. Commun.">
        <title>Thousands of microbial genomes shed light on interconnected biogeochemical processes in an aquifer system.</title>
        <authorList>
            <person name="Anantharaman K."/>
            <person name="Brown C.T."/>
            <person name="Hug L.A."/>
            <person name="Sharon I."/>
            <person name="Castelle C.J."/>
            <person name="Probst A.J."/>
            <person name="Thomas B.C."/>
            <person name="Singh A."/>
            <person name="Wilkins M.J."/>
            <person name="Karaoz U."/>
            <person name="Brodie E.L."/>
            <person name="Williams K.H."/>
            <person name="Hubbard S.S."/>
            <person name="Banfield J.F."/>
        </authorList>
    </citation>
    <scope>NUCLEOTIDE SEQUENCE [LARGE SCALE GENOMIC DNA]</scope>
</reference>
<name>A0A1G2BR55_9BACT</name>
<feature type="transmembrane region" description="Helical" evidence="1">
    <location>
        <begin position="7"/>
        <end position="29"/>
    </location>
</feature>
<proteinExistence type="predicted"/>
<dbReference type="SUPFAM" id="SSF82171">
    <property type="entry name" value="DPP6 N-terminal domain-like"/>
    <property type="match status" value="1"/>
</dbReference>
<dbReference type="Gene3D" id="2.120.10.30">
    <property type="entry name" value="TolB, C-terminal domain"/>
    <property type="match status" value="1"/>
</dbReference>
<comment type="caution">
    <text evidence="2">The sequence shown here is derived from an EMBL/GenBank/DDBJ whole genome shotgun (WGS) entry which is preliminary data.</text>
</comment>
<protein>
    <recommendedName>
        <fullName evidence="4">Dipeptidylpeptidase IV N-terminal domain-containing protein</fullName>
    </recommendedName>
</protein>
<dbReference type="STRING" id="1798553.A3H70_03235"/>
<dbReference type="InterPro" id="IPR011042">
    <property type="entry name" value="6-blade_b-propeller_TolB-like"/>
</dbReference>
<evidence type="ECO:0000313" key="3">
    <source>
        <dbReference type="Proteomes" id="UP000178109"/>
    </source>
</evidence>
<dbReference type="EMBL" id="MHKO01000042">
    <property type="protein sequence ID" value="OGY91591.1"/>
    <property type="molecule type" value="Genomic_DNA"/>
</dbReference>
<keyword evidence="1" id="KW-1133">Transmembrane helix</keyword>
<evidence type="ECO:0000256" key="1">
    <source>
        <dbReference type="SAM" id="Phobius"/>
    </source>
</evidence>
<accession>A0A1G2BR55</accession>
<gene>
    <name evidence="2" type="ORF">A3H70_03235</name>
</gene>
<evidence type="ECO:0000313" key="2">
    <source>
        <dbReference type="EMBL" id="OGY91591.1"/>
    </source>
</evidence>
<keyword evidence="1" id="KW-0812">Transmembrane</keyword>
<dbReference type="AlphaFoldDB" id="A0A1G2BR55"/>